<evidence type="ECO:0000313" key="6">
    <source>
        <dbReference type="Proteomes" id="UP000552045"/>
    </source>
</evidence>
<evidence type="ECO:0000259" key="3">
    <source>
        <dbReference type="Pfam" id="PF01408"/>
    </source>
</evidence>
<gene>
    <name evidence="5" type="ORF">BKA02_000963</name>
</gene>
<proteinExistence type="predicted"/>
<dbReference type="Pfam" id="PF01408">
    <property type="entry name" value="GFO_IDH_MocA"/>
    <property type="match status" value="1"/>
</dbReference>
<name>A0A7Y9ETZ2_9MICO</name>
<feature type="domain" description="Gfo/Idh/MocA-like oxidoreductase N-terminal" evidence="3">
    <location>
        <begin position="14"/>
        <end position="124"/>
    </location>
</feature>
<dbReference type="SUPFAM" id="SSF51735">
    <property type="entry name" value="NAD(P)-binding Rossmann-fold domains"/>
    <property type="match status" value="1"/>
</dbReference>
<dbReference type="InterPro" id="IPR051450">
    <property type="entry name" value="Gfo/Idh/MocA_Oxidoreductases"/>
</dbReference>
<keyword evidence="1" id="KW-0520">NAD</keyword>
<dbReference type="Pfam" id="PF22725">
    <property type="entry name" value="GFO_IDH_MocA_C3"/>
    <property type="match status" value="1"/>
</dbReference>
<dbReference type="GO" id="GO:0000166">
    <property type="term" value="F:nucleotide binding"/>
    <property type="evidence" value="ECO:0007669"/>
    <property type="project" value="InterPro"/>
</dbReference>
<accession>A0A7Y9ETZ2</accession>
<dbReference type="RefSeq" id="WP_179431811.1">
    <property type="nucleotide sequence ID" value="NZ_BAABLC010000001.1"/>
</dbReference>
<feature type="domain" description="GFO/IDH/MocA-like oxidoreductase" evidence="4">
    <location>
        <begin position="133"/>
        <end position="251"/>
    </location>
</feature>
<dbReference type="PANTHER" id="PTHR43377">
    <property type="entry name" value="BILIVERDIN REDUCTASE A"/>
    <property type="match status" value="1"/>
</dbReference>
<evidence type="ECO:0000256" key="1">
    <source>
        <dbReference type="ARBA" id="ARBA00023027"/>
    </source>
</evidence>
<dbReference type="InterPro" id="IPR000683">
    <property type="entry name" value="Gfo/Idh/MocA-like_OxRdtase_N"/>
</dbReference>
<keyword evidence="6" id="KW-1185">Reference proteome</keyword>
<feature type="region of interest" description="Disordered" evidence="2">
    <location>
        <begin position="254"/>
        <end position="273"/>
    </location>
</feature>
<dbReference type="AlphaFoldDB" id="A0A7Y9ETZ2"/>
<dbReference type="PANTHER" id="PTHR43377:SF1">
    <property type="entry name" value="BILIVERDIN REDUCTASE A"/>
    <property type="match status" value="1"/>
</dbReference>
<dbReference type="EMBL" id="JACCBH010000001">
    <property type="protein sequence ID" value="NYD53908.1"/>
    <property type="molecule type" value="Genomic_DNA"/>
</dbReference>
<evidence type="ECO:0000313" key="5">
    <source>
        <dbReference type="EMBL" id="NYD53908.1"/>
    </source>
</evidence>
<reference evidence="5 6" key="1">
    <citation type="submission" date="2020-07" db="EMBL/GenBank/DDBJ databases">
        <title>Sequencing the genomes of 1000 actinobacteria strains.</title>
        <authorList>
            <person name="Klenk H.-P."/>
        </authorList>
    </citation>
    <scope>NUCLEOTIDE SEQUENCE [LARGE SCALE GENOMIC DNA]</scope>
    <source>
        <strain evidence="5 6">DSM 22185</strain>
    </source>
</reference>
<dbReference type="InterPro" id="IPR036291">
    <property type="entry name" value="NAD(P)-bd_dom_sf"/>
</dbReference>
<dbReference type="SUPFAM" id="SSF55347">
    <property type="entry name" value="Glyceraldehyde-3-phosphate dehydrogenase-like, C-terminal domain"/>
    <property type="match status" value="1"/>
</dbReference>
<evidence type="ECO:0000259" key="4">
    <source>
        <dbReference type="Pfam" id="PF22725"/>
    </source>
</evidence>
<comment type="caution">
    <text evidence="5">The sequence shown here is derived from an EMBL/GenBank/DDBJ whole genome shotgun (WGS) entry which is preliminary data.</text>
</comment>
<sequence length="333" mass="34426">MSTAPGGAIAAGMTVGILGAGGIAPCHLEAWRALGATCLIASRTPPMRLAADHGAEVLADADELIARADVVDILTPTPTHADYALRAIAAGRYVVCEKPLAGSAADAQRIADAAAAAGVLLFPAHVVRYFPAYTRIHRAVAAGVLGGLREVRLSRVGTAPTADWFFSERAGGGIIRDFLIHDIDQALWLAGPVRSVNAAQNPPTVGDRVPMPVRAEVVLEHESGTVSRIHGAWMPGGAPFHTTIDVIGERGEEHYDSAPDADAGTTGYLPSAEGDDPYTLQLADAVRAIRTGATPAVTAADGVAAVAVVDAAYASLNRDGGRRDRSRDALRGS</sequence>
<protein>
    <submittedName>
        <fullName evidence="5">Putative dehydrogenase</fullName>
    </submittedName>
</protein>
<dbReference type="InterPro" id="IPR055170">
    <property type="entry name" value="GFO_IDH_MocA-like_dom"/>
</dbReference>
<dbReference type="Proteomes" id="UP000552045">
    <property type="component" value="Unassembled WGS sequence"/>
</dbReference>
<dbReference type="Gene3D" id="3.40.50.720">
    <property type="entry name" value="NAD(P)-binding Rossmann-like Domain"/>
    <property type="match status" value="1"/>
</dbReference>
<dbReference type="Gene3D" id="3.30.360.10">
    <property type="entry name" value="Dihydrodipicolinate Reductase, domain 2"/>
    <property type="match status" value="1"/>
</dbReference>
<evidence type="ECO:0000256" key="2">
    <source>
        <dbReference type="SAM" id="MobiDB-lite"/>
    </source>
</evidence>
<organism evidence="5 6">
    <name type="scientific">Microbacterium pseudoresistens</name>
    <dbReference type="NCBI Taxonomy" id="640634"/>
    <lineage>
        <taxon>Bacteria</taxon>
        <taxon>Bacillati</taxon>
        <taxon>Actinomycetota</taxon>
        <taxon>Actinomycetes</taxon>
        <taxon>Micrococcales</taxon>
        <taxon>Microbacteriaceae</taxon>
        <taxon>Microbacterium</taxon>
    </lineage>
</organism>